<keyword evidence="5" id="KW-0460">Magnesium</keyword>
<dbReference type="CDD" id="cd03426">
    <property type="entry name" value="NUDIX_CoAse_Nudt7"/>
    <property type="match status" value="1"/>
</dbReference>
<evidence type="ECO:0000256" key="4">
    <source>
        <dbReference type="ARBA" id="ARBA00022801"/>
    </source>
</evidence>
<dbReference type="PROSITE" id="PS51462">
    <property type="entry name" value="NUDIX"/>
    <property type="match status" value="1"/>
</dbReference>
<dbReference type="InterPro" id="IPR000086">
    <property type="entry name" value="NUDIX_hydrolase_dom"/>
</dbReference>
<comment type="cofactor">
    <cofactor evidence="2">
        <name>Mg(2+)</name>
        <dbReference type="ChEBI" id="CHEBI:18420"/>
    </cofactor>
</comment>
<keyword evidence="9" id="KW-1185">Reference proteome</keyword>
<proteinExistence type="predicted"/>
<accession>A0ABN9KUN7</accession>
<dbReference type="EMBL" id="CAUEEQ010003102">
    <property type="protein sequence ID" value="CAJ0924336.1"/>
    <property type="molecule type" value="Genomic_DNA"/>
</dbReference>
<dbReference type="Pfam" id="PF00293">
    <property type="entry name" value="NUDIX"/>
    <property type="match status" value="1"/>
</dbReference>
<dbReference type="SUPFAM" id="SSF55811">
    <property type="entry name" value="Nudix"/>
    <property type="match status" value="1"/>
</dbReference>
<dbReference type="PANTHER" id="PTHR12992">
    <property type="entry name" value="NUDIX HYDROLASE"/>
    <property type="match status" value="1"/>
</dbReference>
<evidence type="ECO:0000256" key="1">
    <source>
        <dbReference type="ARBA" id="ARBA00001936"/>
    </source>
</evidence>
<keyword evidence="3" id="KW-0479">Metal-binding</keyword>
<name>A0ABN9KUN7_9NEOB</name>
<reference evidence="8" key="1">
    <citation type="submission" date="2023-07" db="EMBL/GenBank/DDBJ databases">
        <authorList>
            <person name="Stuckert A."/>
        </authorList>
    </citation>
    <scope>NUCLEOTIDE SEQUENCE</scope>
</reference>
<keyword evidence="4" id="KW-0378">Hydrolase</keyword>
<sequence>MEKIQRSHFELTGVSVIVIPEAFQYGREQVSAIFDVGKSALKVLYKDGAGVMSARVQEPMFLRPAFLSRGLCTKDYQQLPNEVLTAETEQRCRQILGKNALPQKVSAGVLVTLCTSRGAPAFLYTLRSSKLKGRHKGDVSFPGGKFDSSDEDAIGTALREAQEELGITLSRNTVWGAMKPITDWTGMVIVPVLANIGCLEDLSANPNPEEVESLLTLPLSLACTSSSRGYTCFRQRGRYAYTLPVFQLPGHKVWGLTAMMTDSALSLLFPGSYRSVLSGSQIR</sequence>
<evidence type="ECO:0000259" key="7">
    <source>
        <dbReference type="PROSITE" id="PS51462"/>
    </source>
</evidence>
<evidence type="ECO:0000313" key="8">
    <source>
        <dbReference type="EMBL" id="CAJ0924336.1"/>
    </source>
</evidence>
<dbReference type="PANTHER" id="PTHR12992:SF11">
    <property type="entry name" value="MITOCHONDRIAL COENZYME A DIPHOSPHATASE NUDT8"/>
    <property type="match status" value="1"/>
</dbReference>
<comment type="cofactor">
    <cofactor evidence="1">
        <name>Mn(2+)</name>
        <dbReference type="ChEBI" id="CHEBI:29035"/>
    </cofactor>
</comment>
<evidence type="ECO:0000256" key="6">
    <source>
        <dbReference type="ARBA" id="ARBA00023211"/>
    </source>
</evidence>
<dbReference type="InterPro" id="IPR015797">
    <property type="entry name" value="NUDIX_hydrolase-like_dom_sf"/>
</dbReference>
<evidence type="ECO:0000256" key="5">
    <source>
        <dbReference type="ARBA" id="ARBA00022842"/>
    </source>
</evidence>
<evidence type="ECO:0000256" key="2">
    <source>
        <dbReference type="ARBA" id="ARBA00001946"/>
    </source>
</evidence>
<organism evidence="8 9">
    <name type="scientific">Ranitomeya imitator</name>
    <name type="common">mimic poison frog</name>
    <dbReference type="NCBI Taxonomy" id="111125"/>
    <lineage>
        <taxon>Eukaryota</taxon>
        <taxon>Metazoa</taxon>
        <taxon>Chordata</taxon>
        <taxon>Craniata</taxon>
        <taxon>Vertebrata</taxon>
        <taxon>Euteleostomi</taxon>
        <taxon>Amphibia</taxon>
        <taxon>Batrachia</taxon>
        <taxon>Anura</taxon>
        <taxon>Neobatrachia</taxon>
        <taxon>Hyloidea</taxon>
        <taxon>Dendrobatidae</taxon>
        <taxon>Dendrobatinae</taxon>
        <taxon>Ranitomeya</taxon>
    </lineage>
</organism>
<evidence type="ECO:0000256" key="3">
    <source>
        <dbReference type="ARBA" id="ARBA00022723"/>
    </source>
</evidence>
<protein>
    <recommendedName>
        <fullName evidence="7">Nudix hydrolase domain-containing protein</fullName>
    </recommendedName>
</protein>
<feature type="domain" description="Nudix hydrolase" evidence="7">
    <location>
        <begin position="102"/>
        <end position="247"/>
    </location>
</feature>
<dbReference type="InterPro" id="IPR045121">
    <property type="entry name" value="CoAse"/>
</dbReference>
<dbReference type="Proteomes" id="UP001176940">
    <property type="component" value="Unassembled WGS sequence"/>
</dbReference>
<gene>
    <name evidence="8" type="ORF">RIMI_LOCUS2246976</name>
</gene>
<comment type="caution">
    <text evidence="8">The sequence shown here is derived from an EMBL/GenBank/DDBJ whole genome shotgun (WGS) entry which is preliminary data.</text>
</comment>
<dbReference type="Gene3D" id="3.90.79.10">
    <property type="entry name" value="Nucleoside Triphosphate Pyrophosphohydrolase"/>
    <property type="match status" value="1"/>
</dbReference>
<keyword evidence="6" id="KW-0464">Manganese</keyword>
<evidence type="ECO:0000313" key="9">
    <source>
        <dbReference type="Proteomes" id="UP001176940"/>
    </source>
</evidence>